<keyword evidence="1" id="KW-0812">Transmembrane</keyword>
<evidence type="ECO:0000313" key="3">
    <source>
        <dbReference type="Proteomes" id="UP000308652"/>
    </source>
</evidence>
<name>A0A5C3MJC8_9AGAR</name>
<feature type="transmembrane region" description="Helical" evidence="1">
    <location>
        <begin position="139"/>
        <end position="163"/>
    </location>
</feature>
<evidence type="ECO:0000256" key="1">
    <source>
        <dbReference type="SAM" id="Phobius"/>
    </source>
</evidence>
<protein>
    <recommendedName>
        <fullName evidence="4">G-protein coupled receptors family 1 profile domain-containing protein</fullName>
    </recommendedName>
</protein>
<keyword evidence="1" id="KW-0472">Membrane</keyword>
<evidence type="ECO:0008006" key="4">
    <source>
        <dbReference type="Google" id="ProtNLM"/>
    </source>
</evidence>
<dbReference type="AlphaFoldDB" id="A0A5C3MJC8"/>
<evidence type="ECO:0000313" key="2">
    <source>
        <dbReference type="EMBL" id="TFK44018.1"/>
    </source>
</evidence>
<feature type="transmembrane region" description="Helical" evidence="1">
    <location>
        <begin position="24"/>
        <end position="49"/>
    </location>
</feature>
<feature type="transmembrane region" description="Helical" evidence="1">
    <location>
        <begin position="61"/>
        <end position="84"/>
    </location>
</feature>
<proteinExistence type="predicted"/>
<organism evidence="2 3">
    <name type="scientific">Crucibulum laeve</name>
    <dbReference type="NCBI Taxonomy" id="68775"/>
    <lineage>
        <taxon>Eukaryota</taxon>
        <taxon>Fungi</taxon>
        <taxon>Dikarya</taxon>
        <taxon>Basidiomycota</taxon>
        <taxon>Agaricomycotina</taxon>
        <taxon>Agaricomycetes</taxon>
        <taxon>Agaricomycetidae</taxon>
        <taxon>Agaricales</taxon>
        <taxon>Agaricineae</taxon>
        <taxon>Nidulariaceae</taxon>
        <taxon>Crucibulum</taxon>
    </lineage>
</organism>
<feature type="transmembrane region" description="Helical" evidence="1">
    <location>
        <begin position="220"/>
        <end position="242"/>
    </location>
</feature>
<dbReference type="OrthoDB" id="3267806at2759"/>
<accession>A0A5C3MJC8</accession>
<gene>
    <name evidence="2" type="ORF">BDQ12DRAFT_562</name>
</gene>
<dbReference type="EMBL" id="ML213590">
    <property type="protein sequence ID" value="TFK44018.1"/>
    <property type="molecule type" value="Genomic_DNA"/>
</dbReference>
<feature type="transmembrane region" description="Helical" evidence="1">
    <location>
        <begin position="248"/>
        <end position="269"/>
    </location>
</feature>
<dbReference type="STRING" id="68775.A0A5C3MJC8"/>
<keyword evidence="3" id="KW-1185">Reference proteome</keyword>
<feature type="transmembrane region" description="Helical" evidence="1">
    <location>
        <begin position="104"/>
        <end position="127"/>
    </location>
</feature>
<keyword evidence="1" id="KW-1133">Transmembrane helix</keyword>
<sequence length="306" mass="33903">MSSISFQECEPMSPINAISNKHSWLIGVSLSTLGYGVVLTLFILTLTLLRITKTRSKFTNNLLRVYISLLFAIDTVATALALYATTGALVDRHCPEGYIPVNPYFGKSNVVYCLLNLTSDTLLIWRCTVIFNSSRIPRWVYMGIPIFFLVTSLGVGIPAVVLSTMRRSKFNDRLLMIYVLITLITNTVITAMIVTRLMLHRKRVANILGRVSAYTGIINILIESALIIIVVDIFFVVTFAVYSPSAAIAFQMWIQVQAIAPMLIIFRVAQGKAWSGSSGDVATISQPIILISQETSIHKSSKGDRM</sequence>
<reference evidence="2 3" key="1">
    <citation type="journal article" date="2019" name="Nat. Ecol. Evol.">
        <title>Megaphylogeny resolves global patterns of mushroom evolution.</title>
        <authorList>
            <person name="Varga T."/>
            <person name="Krizsan K."/>
            <person name="Foldi C."/>
            <person name="Dima B."/>
            <person name="Sanchez-Garcia M."/>
            <person name="Sanchez-Ramirez S."/>
            <person name="Szollosi G.J."/>
            <person name="Szarkandi J.G."/>
            <person name="Papp V."/>
            <person name="Albert L."/>
            <person name="Andreopoulos W."/>
            <person name="Angelini C."/>
            <person name="Antonin V."/>
            <person name="Barry K.W."/>
            <person name="Bougher N.L."/>
            <person name="Buchanan P."/>
            <person name="Buyck B."/>
            <person name="Bense V."/>
            <person name="Catcheside P."/>
            <person name="Chovatia M."/>
            <person name="Cooper J."/>
            <person name="Damon W."/>
            <person name="Desjardin D."/>
            <person name="Finy P."/>
            <person name="Geml J."/>
            <person name="Haridas S."/>
            <person name="Hughes K."/>
            <person name="Justo A."/>
            <person name="Karasinski D."/>
            <person name="Kautmanova I."/>
            <person name="Kiss B."/>
            <person name="Kocsube S."/>
            <person name="Kotiranta H."/>
            <person name="LaButti K.M."/>
            <person name="Lechner B.E."/>
            <person name="Liimatainen K."/>
            <person name="Lipzen A."/>
            <person name="Lukacs Z."/>
            <person name="Mihaltcheva S."/>
            <person name="Morgado L.N."/>
            <person name="Niskanen T."/>
            <person name="Noordeloos M.E."/>
            <person name="Ohm R.A."/>
            <person name="Ortiz-Santana B."/>
            <person name="Ovrebo C."/>
            <person name="Racz N."/>
            <person name="Riley R."/>
            <person name="Savchenko A."/>
            <person name="Shiryaev A."/>
            <person name="Soop K."/>
            <person name="Spirin V."/>
            <person name="Szebenyi C."/>
            <person name="Tomsovsky M."/>
            <person name="Tulloss R.E."/>
            <person name="Uehling J."/>
            <person name="Grigoriev I.V."/>
            <person name="Vagvolgyi C."/>
            <person name="Papp T."/>
            <person name="Martin F.M."/>
            <person name="Miettinen O."/>
            <person name="Hibbett D.S."/>
            <person name="Nagy L.G."/>
        </authorList>
    </citation>
    <scope>NUCLEOTIDE SEQUENCE [LARGE SCALE GENOMIC DNA]</scope>
    <source>
        <strain evidence="2 3">CBS 166.37</strain>
    </source>
</reference>
<feature type="transmembrane region" description="Helical" evidence="1">
    <location>
        <begin position="175"/>
        <end position="199"/>
    </location>
</feature>
<dbReference type="Proteomes" id="UP000308652">
    <property type="component" value="Unassembled WGS sequence"/>
</dbReference>